<feature type="domain" description="DUF7298" evidence="1">
    <location>
        <begin position="1"/>
        <end position="155"/>
    </location>
</feature>
<organism evidence="2 3">
    <name type="scientific">Streptomyces phage phiELB20</name>
    <dbReference type="NCBI Taxonomy" id="1211278"/>
    <lineage>
        <taxon>Viruses</taxon>
        <taxon>Duplodnaviria</taxon>
        <taxon>Heunggongvirae</taxon>
        <taxon>Uroviricota</taxon>
        <taxon>Caudoviricetes</taxon>
        <taxon>Arquatrovirinae</taxon>
        <taxon>Arequatrovirus</taxon>
        <taxon>Arequatrovirus ELB20</taxon>
    </lineage>
</organism>
<evidence type="ECO:0000313" key="3">
    <source>
        <dbReference type="Proteomes" id="UP000002921"/>
    </source>
</evidence>
<name>I6ZYV5_9CAUD</name>
<dbReference type="EMBL" id="JX262376">
    <property type="protein sequence ID" value="AFO10888.1"/>
    <property type="molecule type" value="Genomic_DNA"/>
</dbReference>
<proteinExistence type="predicted"/>
<dbReference type="Pfam" id="PF23972">
    <property type="entry name" value="DUF7298"/>
    <property type="match status" value="1"/>
</dbReference>
<evidence type="ECO:0000259" key="1">
    <source>
        <dbReference type="Pfam" id="PF23972"/>
    </source>
</evidence>
<reference evidence="2 3" key="1">
    <citation type="journal article" date="2013" name="J. Bacteriol.">
        <title>Evolutionary Relationships among Actinophages and a Putative Adaptation for Growth in Streptomyces spp.</title>
        <authorList>
            <person name="Smith M.C."/>
            <person name="Hendrix R.W."/>
            <person name="Dedrick R."/>
            <person name="Mitchell K."/>
            <person name="Ko C.C."/>
            <person name="Russell D."/>
            <person name="Bell E."/>
            <person name="Gregory M."/>
            <person name="Bibb M.J."/>
            <person name="Pethick F."/>
            <person name="Jacobs-Sera D."/>
            <person name="Herron P."/>
            <person name="Buttner M.J."/>
            <person name="Hatfull G.F."/>
        </authorList>
    </citation>
    <scope>NUCLEOTIDE SEQUENCE [LARGE SCALE GENOMIC DNA]</scope>
</reference>
<accession>I6ZYV5</accession>
<dbReference type="InterPro" id="IPR055722">
    <property type="entry name" value="DUF7298"/>
</dbReference>
<keyword evidence="3" id="KW-1185">Reference proteome</keyword>
<protein>
    <recommendedName>
        <fullName evidence="1">DUF7298 domain-containing protein</fullName>
    </recommendedName>
</protein>
<evidence type="ECO:0000313" key="2">
    <source>
        <dbReference type="EMBL" id="AFO10888.1"/>
    </source>
</evidence>
<dbReference type="Proteomes" id="UP000002921">
    <property type="component" value="Genome"/>
</dbReference>
<gene>
    <name evidence="2" type="ORF">ELB20_22</name>
</gene>
<sequence length="156" mass="16385">MPRGVVALTTGLDDTPYISESETMVYQLPFTAAPKRIYKVTLRVGRADTNGTGDQAGDVNRYGKNSLVTRCRWASGSTVTTSGAGVGDYRVTVFDDDSTSATGVCATWFIVNPPAGQTAVGIAIYAGRTAATYGQVRYIADGGAVLVVEDVGPYSE</sequence>